<name>A0ABM1XNI0_AEDAL</name>
<evidence type="ECO:0000256" key="2">
    <source>
        <dbReference type="SAM" id="Phobius"/>
    </source>
</evidence>
<accession>A0ABM1XNI0</accession>
<evidence type="ECO:0000256" key="1">
    <source>
        <dbReference type="SAM" id="MobiDB-lite"/>
    </source>
</evidence>
<evidence type="ECO:0000313" key="3">
    <source>
        <dbReference type="EnsemblMetazoa" id="AALFPA23_001300.P38537"/>
    </source>
</evidence>
<dbReference type="Proteomes" id="UP000069940">
    <property type="component" value="Unassembled WGS sequence"/>
</dbReference>
<feature type="transmembrane region" description="Helical" evidence="2">
    <location>
        <begin position="221"/>
        <end position="244"/>
    </location>
</feature>
<evidence type="ECO:0000313" key="4">
    <source>
        <dbReference type="Proteomes" id="UP000069940"/>
    </source>
</evidence>
<keyword evidence="4" id="KW-1185">Reference proteome</keyword>
<reference evidence="4" key="1">
    <citation type="journal article" date="2015" name="Proc. Natl. Acad. Sci. U.S.A.">
        <title>Genome sequence of the Asian Tiger mosquito, Aedes albopictus, reveals insights into its biology, genetics, and evolution.</title>
        <authorList>
            <person name="Chen X.G."/>
            <person name="Jiang X."/>
            <person name="Gu J."/>
            <person name="Xu M."/>
            <person name="Wu Y."/>
            <person name="Deng Y."/>
            <person name="Zhang C."/>
            <person name="Bonizzoni M."/>
            <person name="Dermauw W."/>
            <person name="Vontas J."/>
            <person name="Armbruster P."/>
            <person name="Huang X."/>
            <person name="Yang Y."/>
            <person name="Zhang H."/>
            <person name="He W."/>
            <person name="Peng H."/>
            <person name="Liu Y."/>
            <person name="Wu K."/>
            <person name="Chen J."/>
            <person name="Lirakis M."/>
            <person name="Topalis P."/>
            <person name="Van Leeuwen T."/>
            <person name="Hall A.B."/>
            <person name="Jiang X."/>
            <person name="Thorpe C."/>
            <person name="Mueller R.L."/>
            <person name="Sun C."/>
            <person name="Waterhouse R.M."/>
            <person name="Yan G."/>
            <person name="Tu Z.J."/>
            <person name="Fang X."/>
            <person name="James A.A."/>
        </authorList>
    </citation>
    <scope>NUCLEOTIDE SEQUENCE [LARGE SCALE GENOMIC DNA]</scope>
    <source>
        <strain evidence="4">Foshan</strain>
    </source>
</reference>
<feature type="compositionally biased region" description="Polar residues" evidence="1">
    <location>
        <begin position="77"/>
        <end position="100"/>
    </location>
</feature>
<sequence length="294" mass="31972">MVVPKRSATPITFEKSATPSKLPRPTSRKAQPSPPLSSPARDFKPPTSGAAAAKTPSIADASSAIFDLNGRRVRKNSMQDAVTSASVDLNPDTTSSSVTPNDEDRCVDMDHPPREDHLQPDGEVFTLPKLRLNRATTFLGKANASKEAPEKDLIGDGNLAVSDYIQQPREQTPSSSTTSEPDAQLRRVISQCSFVNICPGGECRKEDSPPAAGGGQCCPSYWVTFLTCLVMLLSTVSLAITLLVSYDHLMALYYAWFHEDLTLSLEVSEGHLESFTDLMLKFWVALKRMIGLEG</sequence>
<dbReference type="GeneID" id="134285156"/>
<feature type="region of interest" description="Disordered" evidence="1">
    <location>
        <begin position="77"/>
        <end position="104"/>
    </location>
</feature>
<proteinExistence type="predicted"/>
<organism evidence="3 4">
    <name type="scientific">Aedes albopictus</name>
    <name type="common">Asian tiger mosquito</name>
    <name type="synonym">Stegomyia albopicta</name>
    <dbReference type="NCBI Taxonomy" id="7160"/>
    <lineage>
        <taxon>Eukaryota</taxon>
        <taxon>Metazoa</taxon>
        <taxon>Ecdysozoa</taxon>
        <taxon>Arthropoda</taxon>
        <taxon>Hexapoda</taxon>
        <taxon>Insecta</taxon>
        <taxon>Pterygota</taxon>
        <taxon>Neoptera</taxon>
        <taxon>Endopterygota</taxon>
        <taxon>Diptera</taxon>
        <taxon>Nematocera</taxon>
        <taxon>Culicoidea</taxon>
        <taxon>Culicidae</taxon>
        <taxon>Culicinae</taxon>
        <taxon>Aedini</taxon>
        <taxon>Aedes</taxon>
        <taxon>Stegomyia</taxon>
    </lineage>
</organism>
<keyword evidence="2" id="KW-0472">Membrane</keyword>
<dbReference type="RefSeq" id="XP_062701331.1">
    <property type="nucleotide sequence ID" value="XM_062845347.1"/>
</dbReference>
<reference evidence="3" key="2">
    <citation type="submission" date="2025-05" db="UniProtKB">
        <authorList>
            <consortium name="EnsemblMetazoa"/>
        </authorList>
    </citation>
    <scope>IDENTIFICATION</scope>
    <source>
        <strain evidence="3">Foshan</strain>
    </source>
</reference>
<keyword evidence="2" id="KW-0812">Transmembrane</keyword>
<keyword evidence="2" id="KW-1133">Transmembrane helix</keyword>
<dbReference type="EnsemblMetazoa" id="AALFPA23_001300.R38537">
    <property type="protein sequence ID" value="AALFPA23_001300.P38537"/>
    <property type="gene ID" value="AALFPA23_001300"/>
</dbReference>
<protein>
    <submittedName>
        <fullName evidence="3">Uncharacterized protein</fullName>
    </submittedName>
</protein>
<feature type="region of interest" description="Disordered" evidence="1">
    <location>
        <begin position="1"/>
        <end position="57"/>
    </location>
</feature>